<evidence type="ECO:0000256" key="4">
    <source>
        <dbReference type="ARBA" id="ARBA00023241"/>
    </source>
</evidence>
<dbReference type="GO" id="GO:0009813">
    <property type="term" value="P:flavonoid biosynthetic process"/>
    <property type="evidence" value="ECO:0007669"/>
    <property type="project" value="UniProtKB-KW"/>
</dbReference>
<comment type="caution">
    <text evidence="6">The sequence shown here is derived from an EMBL/GenBank/DDBJ whole genome shotgun (WGS) entry which is preliminary data.</text>
</comment>
<dbReference type="PANTHER" id="PTHR48047:SF61">
    <property type="entry name" value="OS04G0273600 PROTEIN"/>
    <property type="match status" value="1"/>
</dbReference>
<comment type="similarity">
    <text evidence="1">Belongs to the UDP-glycosyltransferase family.</text>
</comment>
<keyword evidence="4" id="KW-0284">Flavonoid biosynthesis</keyword>
<dbReference type="InterPro" id="IPR002213">
    <property type="entry name" value="UDP_glucos_trans"/>
</dbReference>
<dbReference type="Gene3D" id="3.40.50.2000">
    <property type="entry name" value="Glycogen Phosphorylase B"/>
    <property type="match status" value="2"/>
</dbReference>
<evidence type="ECO:0000313" key="6">
    <source>
        <dbReference type="EMBL" id="THG04380.1"/>
    </source>
</evidence>
<evidence type="ECO:0000256" key="1">
    <source>
        <dbReference type="ARBA" id="ARBA00009995"/>
    </source>
</evidence>
<organism evidence="6 7">
    <name type="scientific">Camellia sinensis var. sinensis</name>
    <name type="common">China tea</name>
    <dbReference type="NCBI Taxonomy" id="542762"/>
    <lineage>
        <taxon>Eukaryota</taxon>
        <taxon>Viridiplantae</taxon>
        <taxon>Streptophyta</taxon>
        <taxon>Embryophyta</taxon>
        <taxon>Tracheophyta</taxon>
        <taxon>Spermatophyta</taxon>
        <taxon>Magnoliopsida</taxon>
        <taxon>eudicotyledons</taxon>
        <taxon>Gunneridae</taxon>
        <taxon>Pentapetalae</taxon>
        <taxon>asterids</taxon>
        <taxon>Ericales</taxon>
        <taxon>Theaceae</taxon>
        <taxon>Camellia</taxon>
    </lineage>
</organism>
<dbReference type="Proteomes" id="UP000306102">
    <property type="component" value="Unassembled WGS sequence"/>
</dbReference>
<dbReference type="Pfam" id="PF00201">
    <property type="entry name" value="UDPGT"/>
    <property type="match status" value="1"/>
</dbReference>
<reference evidence="6 7" key="1">
    <citation type="journal article" date="2018" name="Proc. Natl. Acad. Sci. U.S.A.">
        <title>Draft genome sequence of Camellia sinensis var. sinensis provides insights into the evolution of the tea genome and tea quality.</title>
        <authorList>
            <person name="Wei C."/>
            <person name="Yang H."/>
            <person name="Wang S."/>
            <person name="Zhao J."/>
            <person name="Liu C."/>
            <person name="Gao L."/>
            <person name="Xia E."/>
            <person name="Lu Y."/>
            <person name="Tai Y."/>
            <person name="She G."/>
            <person name="Sun J."/>
            <person name="Cao H."/>
            <person name="Tong W."/>
            <person name="Gao Q."/>
            <person name="Li Y."/>
            <person name="Deng W."/>
            <person name="Jiang X."/>
            <person name="Wang W."/>
            <person name="Chen Q."/>
            <person name="Zhang S."/>
            <person name="Li H."/>
            <person name="Wu J."/>
            <person name="Wang P."/>
            <person name="Li P."/>
            <person name="Shi C."/>
            <person name="Zheng F."/>
            <person name="Jian J."/>
            <person name="Huang B."/>
            <person name="Shan D."/>
            <person name="Shi M."/>
            <person name="Fang C."/>
            <person name="Yue Y."/>
            <person name="Li F."/>
            <person name="Li D."/>
            <person name="Wei S."/>
            <person name="Han B."/>
            <person name="Jiang C."/>
            <person name="Yin Y."/>
            <person name="Xia T."/>
            <person name="Zhang Z."/>
            <person name="Bennetzen J.L."/>
            <person name="Zhao S."/>
            <person name="Wan X."/>
        </authorList>
    </citation>
    <scope>NUCLEOTIDE SEQUENCE [LARGE SCALE GENOMIC DNA]</scope>
    <source>
        <strain evidence="7">cv. Shuchazao</strain>
        <tissue evidence="6">Leaf</tissue>
    </source>
</reference>
<feature type="domain" description="Glycosyltransferase N-terminal" evidence="5">
    <location>
        <begin position="8"/>
        <end position="246"/>
    </location>
</feature>
<proteinExistence type="inferred from homology"/>
<dbReference type="SUPFAM" id="SSF53756">
    <property type="entry name" value="UDP-Glycosyltransferase/glycogen phosphorylase"/>
    <property type="match status" value="1"/>
</dbReference>
<keyword evidence="7" id="KW-1185">Reference proteome</keyword>
<name>A0A4S4DMZ4_CAMSN</name>
<dbReference type="FunFam" id="3.40.50.2000:FF:000064">
    <property type="entry name" value="Glycosyltransferase"/>
    <property type="match status" value="1"/>
</dbReference>
<dbReference type="FunFam" id="3.40.50.2000:FF:000103">
    <property type="entry name" value="Glycosyltransferase"/>
    <property type="match status" value="1"/>
</dbReference>
<dbReference type="AlphaFoldDB" id="A0A4S4DMZ4"/>
<dbReference type="Pfam" id="PF26168">
    <property type="entry name" value="Glyco_transf_N"/>
    <property type="match status" value="1"/>
</dbReference>
<protein>
    <recommendedName>
        <fullName evidence="5">Glycosyltransferase N-terminal domain-containing protein</fullName>
    </recommendedName>
</protein>
<evidence type="ECO:0000256" key="2">
    <source>
        <dbReference type="ARBA" id="ARBA00022676"/>
    </source>
</evidence>
<dbReference type="CDD" id="cd03784">
    <property type="entry name" value="GT1_Gtf-like"/>
    <property type="match status" value="1"/>
</dbReference>
<dbReference type="PANTHER" id="PTHR48047">
    <property type="entry name" value="GLYCOSYLTRANSFERASE"/>
    <property type="match status" value="1"/>
</dbReference>
<dbReference type="EMBL" id="SDRB02010781">
    <property type="protein sequence ID" value="THG04380.1"/>
    <property type="molecule type" value="Genomic_DNA"/>
</dbReference>
<accession>A0A4S4DMZ4</accession>
<dbReference type="GO" id="GO:0035251">
    <property type="term" value="F:UDP-glucosyltransferase activity"/>
    <property type="evidence" value="ECO:0007669"/>
    <property type="project" value="TreeGrafter"/>
</dbReference>
<keyword evidence="3" id="KW-0808">Transferase</keyword>
<sequence length="495" mass="55022">MAERKENIVMLPFMAQGHLIPFLALALQIEQRGYNVIFVNTPLNIIKLQQSLPPTSSIRLLQIPFNSSDHDLPPGAENTDVLPPHLIFSLVKASISLKPPFRQLISDLTTQHGGAPPLCVIADIFFGWSVEVAHEFGVFHTIFSCASAFGLACYYSLWLNLPHRNTDSADFSFPDFPESGLFHTTQLAANMLAADGNDPPSIFHRKNNLTWSNSDGLLFNSVEALDGIGLAYFRRKLGRQVWPVGPILFPGVRSGKHAGITAEKCIEWLDAKPINSVLYISFGSNNTISASQMMQLAKALEQVTNVNFVWVVRPPLGFDITTEFRAEEWLPEGFIERVVDDQKRGLIVVQWAPQMEILSHKSVGSFLTHCGWNSVLEALSRGVPLMGWPMGAEQFFNAKLLAEEIGVCVEVARGIKFELKHEDMVEKIELVMGQSEKGKEMRKKAGEMKEMIKDAVRDKEGIKGSSVEAMDGFLNAALLTKEKTKNGYTQHNTIS</sequence>
<evidence type="ECO:0000259" key="5">
    <source>
        <dbReference type="Pfam" id="PF26168"/>
    </source>
</evidence>
<gene>
    <name evidence="6" type="ORF">TEA_029745</name>
</gene>
<evidence type="ECO:0000256" key="3">
    <source>
        <dbReference type="ARBA" id="ARBA00022679"/>
    </source>
</evidence>
<dbReference type="InterPro" id="IPR058980">
    <property type="entry name" value="Glyco_transf_N"/>
</dbReference>
<evidence type="ECO:0000313" key="7">
    <source>
        <dbReference type="Proteomes" id="UP000306102"/>
    </source>
</evidence>
<keyword evidence="2" id="KW-0328">Glycosyltransferase</keyword>